<dbReference type="InterPro" id="IPR046357">
    <property type="entry name" value="PPIase_dom_sf"/>
</dbReference>
<name>A0ABT8SL17_9CAUL</name>
<comment type="similarity">
    <text evidence="11">Belongs to the PpiD chaperone family.</text>
</comment>
<keyword evidence="5" id="KW-0812">Transmembrane</keyword>
<evidence type="ECO:0000256" key="4">
    <source>
        <dbReference type="ARBA" id="ARBA00022519"/>
    </source>
</evidence>
<evidence type="ECO:0000256" key="14">
    <source>
        <dbReference type="SAM" id="MobiDB-lite"/>
    </source>
</evidence>
<feature type="domain" description="PpiC" evidence="15">
    <location>
        <begin position="249"/>
        <end position="364"/>
    </location>
</feature>
<evidence type="ECO:0000256" key="9">
    <source>
        <dbReference type="ARBA" id="ARBA00030642"/>
    </source>
</evidence>
<evidence type="ECO:0000256" key="8">
    <source>
        <dbReference type="ARBA" id="ARBA00023186"/>
    </source>
</evidence>
<evidence type="ECO:0000256" key="11">
    <source>
        <dbReference type="ARBA" id="ARBA00038408"/>
    </source>
</evidence>
<keyword evidence="7" id="KW-0472">Membrane</keyword>
<dbReference type="InterPro" id="IPR027304">
    <property type="entry name" value="Trigger_fact/SurA_dom_sf"/>
</dbReference>
<dbReference type="PANTHER" id="PTHR47529:SF1">
    <property type="entry name" value="PERIPLASMIC CHAPERONE PPID"/>
    <property type="match status" value="1"/>
</dbReference>
<keyword evidence="6" id="KW-1133">Transmembrane helix</keyword>
<dbReference type="RefSeq" id="WP_302108937.1">
    <property type="nucleotide sequence ID" value="NZ_JAUKTR010000001.1"/>
</dbReference>
<evidence type="ECO:0000256" key="10">
    <source>
        <dbReference type="ARBA" id="ARBA00031484"/>
    </source>
</evidence>
<dbReference type="InterPro" id="IPR000297">
    <property type="entry name" value="PPIase_PpiC"/>
</dbReference>
<evidence type="ECO:0000256" key="7">
    <source>
        <dbReference type="ARBA" id="ARBA00023136"/>
    </source>
</evidence>
<keyword evidence="3" id="KW-1003">Cell membrane</keyword>
<comment type="caution">
    <text evidence="16">The sequence shown here is derived from an EMBL/GenBank/DDBJ whole genome shotgun (WGS) entry which is preliminary data.</text>
</comment>
<evidence type="ECO:0000256" key="2">
    <source>
        <dbReference type="ARBA" id="ARBA00018370"/>
    </source>
</evidence>
<gene>
    <name evidence="16" type="ORF">Q0812_03690</name>
</gene>
<evidence type="ECO:0000313" key="16">
    <source>
        <dbReference type="EMBL" id="MDO1558528.1"/>
    </source>
</evidence>
<evidence type="ECO:0000256" key="13">
    <source>
        <dbReference type="ARBA" id="ARBA00042775"/>
    </source>
</evidence>
<feature type="domain" description="PpiC" evidence="15">
    <location>
        <begin position="387"/>
        <end position="478"/>
    </location>
</feature>
<evidence type="ECO:0000256" key="12">
    <source>
        <dbReference type="ARBA" id="ARBA00040743"/>
    </source>
</evidence>
<keyword evidence="8" id="KW-0143">Chaperone</keyword>
<organism evidence="16 17">
    <name type="scientific">Peiella sedimenti</name>
    <dbReference type="NCBI Taxonomy" id="3061083"/>
    <lineage>
        <taxon>Bacteria</taxon>
        <taxon>Pseudomonadati</taxon>
        <taxon>Pseudomonadota</taxon>
        <taxon>Alphaproteobacteria</taxon>
        <taxon>Caulobacterales</taxon>
        <taxon>Caulobacteraceae</taxon>
        <taxon>Peiella</taxon>
    </lineage>
</organism>
<evidence type="ECO:0000256" key="3">
    <source>
        <dbReference type="ARBA" id="ARBA00022475"/>
    </source>
</evidence>
<sequence length="642" mass="68978">MLSSFRAFAKSKVALVLIGLLIISFAVFQFSDTFGANPGGAVITAGDREITRQEFAAQFARVKQNMEQQNGGQPIPQDELIQRGVHMQMLEQMAADEGLYAWLWKVGVRPSEQLIIEQIRAIPAFFNQITGAFDEDEYNRRLAEANLTAPVFERGLRDEMSANHFAAALVAGSRAPRVYGALMASVQMQSRDGRWFFVTQDMAGTAPAPTDAQLTAFMNENAEALRRPEMRRTTLVLFTPSQQLGQVSVTDAQIQERFNFRRDALGQPETRTFVTIAARDRAAADRIAQALRAGQDPAAVAEANGVEPVAYDNRPASAVADQAVRQAVFGMQPGQVSNPIQGSLGLTVAKLTSITPGRAATLEDNRAAIEQELRQEAARARVYEQVEAFQQARDGGASITEAAQRTNGQVVQLPYLTEQGIAENGQRLGAPESVFQTAFATEAGGESDIVDAGEGQYFALRVEDVREAALPPLEEVRPQLTDVWTRRENARLLQAKADELAGRVRGGEDIAAVAASAGADLVTRTGVSVQTAGETPQGVLQGLFGQGRGQVFSGPADQTRMVVGRVDAVHAPTAALAARPAEQARPRLTMGLMNELTEIARSQAGEAVKVRTYPDQAQRALGIDPEAAPAEGGEGAADAPAE</sequence>
<proteinExistence type="inferred from homology"/>
<dbReference type="Pfam" id="PF13145">
    <property type="entry name" value="Rotamase_2"/>
    <property type="match status" value="2"/>
</dbReference>
<dbReference type="SUPFAM" id="SSF54534">
    <property type="entry name" value="FKBP-like"/>
    <property type="match status" value="1"/>
</dbReference>
<evidence type="ECO:0000313" key="17">
    <source>
        <dbReference type="Proteomes" id="UP001169063"/>
    </source>
</evidence>
<dbReference type="Gene3D" id="3.10.50.40">
    <property type="match status" value="1"/>
</dbReference>
<evidence type="ECO:0000256" key="5">
    <source>
        <dbReference type="ARBA" id="ARBA00022692"/>
    </source>
</evidence>
<feature type="region of interest" description="Disordered" evidence="14">
    <location>
        <begin position="619"/>
        <end position="642"/>
    </location>
</feature>
<dbReference type="Proteomes" id="UP001169063">
    <property type="component" value="Unassembled WGS sequence"/>
</dbReference>
<dbReference type="SUPFAM" id="SSF109998">
    <property type="entry name" value="Triger factor/SurA peptide-binding domain-like"/>
    <property type="match status" value="1"/>
</dbReference>
<feature type="compositionally biased region" description="Low complexity" evidence="14">
    <location>
        <begin position="624"/>
        <end position="642"/>
    </location>
</feature>
<accession>A0ABT8SL17</accession>
<dbReference type="EMBL" id="JAUKTR010000001">
    <property type="protein sequence ID" value="MDO1558528.1"/>
    <property type="molecule type" value="Genomic_DNA"/>
</dbReference>
<dbReference type="InterPro" id="IPR052029">
    <property type="entry name" value="PpiD_chaperone"/>
</dbReference>
<dbReference type="PANTHER" id="PTHR47529">
    <property type="entry name" value="PEPTIDYL-PROLYL CIS-TRANS ISOMERASE D"/>
    <property type="match status" value="1"/>
</dbReference>
<keyword evidence="17" id="KW-1185">Reference proteome</keyword>
<comment type="subcellular location">
    <subcellularLocation>
        <location evidence="1">Cell inner membrane</location>
        <topology evidence="1">Single-pass type II membrane protein</topology>
        <orientation evidence="1">Periplasmic side</orientation>
    </subcellularLocation>
</comment>
<dbReference type="Pfam" id="PF13624">
    <property type="entry name" value="SurA_N_3"/>
    <property type="match status" value="1"/>
</dbReference>
<evidence type="ECO:0000256" key="6">
    <source>
        <dbReference type="ARBA" id="ARBA00022989"/>
    </source>
</evidence>
<protein>
    <recommendedName>
        <fullName evidence="2">Parvulin-like PPIase</fullName>
    </recommendedName>
    <alternativeName>
        <fullName evidence="9">Peptidyl-prolyl cis-trans isomerase plp</fullName>
    </alternativeName>
    <alternativeName>
        <fullName evidence="12">Periplasmic chaperone PpiD</fullName>
    </alternativeName>
    <alternativeName>
        <fullName evidence="13">Periplasmic folding chaperone</fullName>
    </alternativeName>
    <alternativeName>
        <fullName evidence="10">Rotamase plp</fullName>
    </alternativeName>
</protein>
<reference evidence="16" key="1">
    <citation type="submission" date="2023-07" db="EMBL/GenBank/DDBJ databases">
        <title>Brevundimonas soil sp. nov., isolated from the soil of chemical plant.</title>
        <authorList>
            <person name="Wu N."/>
        </authorList>
    </citation>
    <scope>NUCLEOTIDE SEQUENCE</scope>
    <source>
        <strain evidence="16">XZ-24</strain>
    </source>
</reference>
<evidence type="ECO:0000256" key="1">
    <source>
        <dbReference type="ARBA" id="ARBA00004382"/>
    </source>
</evidence>
<evidence type="ECO:0000259" key="15">
    <source>
        <dbReference type="Pfam" id="PF13145"/>
    </source>
</evidence>
<keyword evidence="4" id="KW-0997">Cell inner membrane</keyword>